<feature type="region of interest" description="Disordered" evidence="1">
    <location>
        <begin position="273"/>
        <end position="321"/>
    </location>
</feature>
<accession>A0A0G2HPV4</accession>
<dbReference type="AlphaFoldDB" id="A0A0G2HPV4"/>
<evidence type="ECO:0000256" key="1">
    <source>
        <dbReference type="SAM" id="MobiDB-lite"/>
    </source>
</evidence>
<feature type="compositionally biased region" description="Low complexity" evidence="1">
    <location>
        <begin position="11"/>
        <end position="34"/>
    </location>
</feature>
<evidence type="ECO:0000313" key="2">
    <source>
        <dbReference type="EMBL" id="KKY36918.1"/>
    </source>
</evidence>
<reference evidence="2 3" key="1">
    <citation type="submission" date="2015-05" db="EMBL/GenBank/DDBJ databases">
        <title>Distinctive expansion of gene families associated with plant cell wall degradation and secondary metabolism in the genomes of grapevine trunk pathogens.</title>
        <authorList>
            <person name="Lawrence D.P."/>
            <person name="Travadon R."/>
            <person name="Rolshausen P.E."/>
            <person name="Baumgartner K."/>
        </authorList>
    </citation>
    <scope>NUCLEOTIDE SEQUENCE [LARGE SCALE GENOMIC DNA]</scope>
    <source>
        <strain evidence="2">DA912</strain>
    </source>
</reference>
<protein>
    <submittedName>
        <fullName evidence="2">Uncharacterized protein</fullName>
    </submittedName>
</protein>
<organism evidence="2 3">
    <name type="scientific">Diaporthe ampelina</name>
    <dbReference type="NCBI Taxonomy" id="1214573"/>
    <lineage>
        <taxon>Eukaryota</taxon>
        <taxon>Fungi</taxon>
        <taxon>Dikarya</taxon>
        <taxon>Ascomycota</taxon>
        <taxon>Pezizomycotina</taxon>
        <taxon>Sordariomycetes</taxon>
        <taxon>Sordariomycetidae</taxon>
        <taxon>Diaporthales</taxon>
        <taxon>Diaporthaceae</taxon>
        <taxon>Diaporthe</taxon>
    </lineage>
</organism>
<proteinExistence type="predicted"/>
<name>A0A0G2HPV4_9PEZI</name>
<dbReference type="OrthoDB" id="5235746at2759"/>
<sequence length="321" mass="31211">MADSSAPVSSAAQPNAVAGAAPAADNALPKNPLAEAPADKPADATSTSVGGAEPLPLAPETTKQADAPATEVGSATDAPASNSNGVNGTTTGAKFEPVVPEEKKADTAAPAPAVETPASSAAAPGASASESTAPAQAPVMTGALGASEPKPAESTNEDGVKDASATTEPAELNGASDKDVEMKDSAPAAPSLATDAAPPAGPAAPEKAAPGPAATTDPASNIEASSTTAEIGEKRKAEAAGTNGATAHEEPAGKKQKQGVVGKVVEKAKAVVEEVKEKTESSSKKGNGPTRQASKKGKKETAPAPVGRTARKTRSQGNADL</sequence>
<feature type="compositionally biased region" description="Basic and acidic residues" evidence="1">
    <location>
        <begin position="273"/>
        <end position="283"/>
    </location>
</feature>
<feature type="region of interest" description="Disordered" evidence="1">
    <location>
        <begin position="1"/>
        <end position="261"/>
    </location>
</feature>
<keyword evidence="3" id="KW-1185">Reference proteome</keyword>
<feature type="compositionally biased region" description="Polar residues" evidence="1">
    <location>
        <begin position="1"/>
        <end position="10"/>
    </location>
</feature>
<gene>
    <name evidence="2" type="ORF">UCDDA912_g03145</name>
</gene>
<dbReference type="Proteomes" id="UP000034680">
    <property type="component" value="Unassembled WGS sequence"/>
</dbReference>
<reference evidence="2 3" key="2">
    <citation type="submission" date="2015-05" db="EMBL/GenBank/DDBJ databases">
        <authorList>
            <person name="Morales-Cruz A."/>
            <person name="Amrine K.C."/>
            <person name="Cantu D."/>
        </authorList>
    </citation>
    <scope>NUCLEOTIDE SEQUENCE [LARGE SCALE GENOMIC DNA]</scope>
    <source>
        <strain evidence="2">DA912</strain>
    </source>
</reference>
<feature type="compositionally biased region" description="Polar residues" evidence="1">
    <location>
        <begin position="79"/>
        <end position="92"/>
    </location>
</feature>
<evidence type="ECO:0000313" key="3">
    <source>
        <dbReference type="Proteomes" id="UP000034680"/>
    </source>
</evidence>
<comment type="caution">
    <text evidence="2">The sequence shown here is derived from an EMBL/GenBank/DDBJ whole genome shotgun (WGS) entry which is preliminary data.</text>
</comment>
<dbReference type="EMBL" id="LCUC01000105">
    <property type="protein sequence ID" value="KKY36918.1"/>
    <property type="molecule type" value="Genomic_DNA"/>
</dbReference>
<feature type="compositionally biased region" description="Low complexity" evidence="1">
    <location>
        <begin position="186"/>
        <end position="219"/>
    </location>
</feature>
<feature type="compositionally biased region" description="Low complexity" evidence="1">
    <location>
        <begin position="107"/>
        <end position="135"/>
    </location>
</feature>